<dbReference type="Gene3D" id="2.60.120.780">
    <property type="entry name" value="PINIT domain"/>
    <property type="match status" value="1"/>
</dbReference>
<organism evidence="6 7">
    <name type="scientific">Rhynocoris fuscipes</name>
    <dbReference type="NCBI Taxonomy" id="488301"/>
    <lineage>
        <taxon>Eukaryota</taxon>
        <taxon>Metazoa</taxon>
        <taxon>Ecdysozoa</taxon>
        <taxon>Arthropoda</taxon>
        <taxon>Hexapoda</taxon>
        <taxon>Insecta</taxon>
        <taxon>Pterygota</taxon>
        <taxon>Neoptera</taxon>
        <taxon>Paraneoptera</taxon>
        <taxon>Hemiptera</taxon>
        <taxon>Heteroptera</taxon>
        <taxon>Panheteroptera</taxon>
        <taxon>Cimicomorpha</taxon>
        <taxon>Reduviidae</taxon>
        <taxon>Harpactorinae</taxon>
        <taxon>Harpactorini</taxon>
        <taxon>Rhynocoris</taxon>
    </lineage>
</organism>
<keyword evidence="3" id="KW-0862">Zinc</keyword>
<dbReference type="Gene3D" id="3.30.40.10">
    <property type="entry name" value="Zinc/RING finger domain, C3HC4 (zinc finger)"/>
    <property type="match status" value="1"/>
</dbReference>
<feature type="domain" description="SP-RING-type" evidence="5">
    <location>
        <begin position="200"/>
        <end position="283"/>
    </location>
</feature>
<evidence type="ECO:0000313" key="6">
    <source>
        <dbReference type="EMBL" id="KAK9512636.1"/>
    </source>
</evidence>
<proteinExistence type="predicted"/>
<keyword evidence="1" id="KW-0479">Metal-binding</keyword>
<dbReference type="CDD" id="cd16650">
    <property type="entry name" value="SP-RING_PIAS-like"/>
    <property type="match status" value="1"/>
</dbReference>
<dbReference type="Pfam" id="PF02891">
    <property type="entry name" value="zf-MIZ"/>
    <property type="match status" value="1"/>
</dbReference>
<sequence length="309" mass="35954">MYSSNIKPNIQSENPKMLTLLESGLLYDKIEKLNKRDSLELIEYIIPENFTPINNRAKQRFTFKLNDKQVVNIMRYRTIAAAKPNYNLKLLLRVGMITNRGDCIRFHNIYENYTVQLNDKVLKNPKMRPINLTPALKILPEVDNVLEIKYHTPHVYISKIFLAKNFSAPNIPMITSNLRPLFFNYAEIISDTKKLFEFNGHERNVAEILSYEISVICPIKQQIINCPCRGEECSHLNCFDLTGFLEIYSRKTKWFCPICGKLIKPEKLTIDRNMKKLLTQAPKGCTTIIINKDGTWFPKLPNDTYVNET</sequence>
<dbReference type="PANTHER" id="PTHR10782:SF4">
    <property type="entry name" value="TONALLI, ISOFORM E"/>
    <property type="match status" value="1"/>
</dbReference>
<dbReference type="InterPro" id="IPR038654">
    <property type="entry name" value="PINIT_sf"/>
</dbReference>
<dbReference type="EMBL" id="JAPXFL010000001">
    <property type="protein sequence ID" value="KAK9512637.1"/>
    <property type="molecule type" value="Genomic_DNA"/>
</dbReference>
<protein>
    <recommendedName>
        <fullName evidence="5">SP-RING-type domain-containing protein</fullName>
    </recommendedName>
</protein>
<dbReference type="EMBL" id="JAPXFL010000001">
    <property type="protein sequence ID" value="KAK9512636.1"/>
    <property type="molecule type" value="Genomic_DNA"/>
</dbReference>
<reference evidence="6 7" key="1">
    <citation type="submission" date="2022-12" db="EMBL/GenBank/DDBJ databases">
        <title>Chromosome-level genome assembly of true bugs.</title>
        <authorList>
            <person name="Ma L."/>
            <person name="Li H."/>
        </authorList>
    </citation>
    <scope>NUCLEOTIDE SEQUENCE [LARGE SCALE GENOMIC DNA]</scope>
    <source>
        <strain evidence="6">Lab_2022b</strain>
    </source>
</reference>
<keyword evidence="7" id="KW-1185">Reference proteome</keyword>
<name>A0AAW1DPS4_9HEMI</name>
<dbReference type="PANTHER" id="PTHR10782">
    <property type="entry name" value="ZINC FINGER MIZ DOMAIN-CONTAINING PROTEIN"/>
    <property type="match status" value="1"/>
</dbReference>
<evidence type="ECO:0000313" key="7">
    <source>
        <dbReference type="Proteomes" id="UP001461498"/>
    </source>
</evidence>
<dbReference type="PROSITE" id="PS51044">
    <property type="entry name" value="ZF_SP_RING"/>
    <property type="match status" value="1"/>
</dbReference>
<dbReference type="GO" id="GO:0008270">
    <property type="term" value="F:zinc ion binding"/>
    <property type="evidence" value="ECO:0007669"/>
    <property type="project" value="UniProtKB-KW"/>
</dbReference>
<evidence type="ECO:0000256" key="4">
    <source>
        <dbReference type="PROSITE-ProRule" id="PRU00452"/>
    </source>
</evidence>
<evidence type="ECO:0000256" key="2">
    <source>
        <dbReference type="ARBA" id="ARBA00022771"/>
    </source>
</evidence>
<accession>A0AAW1DPS4</accession>
<dbReference type="GO" id="GO:0016925">
    <property type="term" value="P:protein sumoylation"/>
    <property type="evidence" value="ECO:0007669"/>
    <property type="project" value="TreeGrafter"/>
</dbReference>
<evidence type="ECO:0000256" key="3">
    <source>
        <dbReference type="ARBA" id="ARBA00022833"/>
    </source>
</evidence>
<comment type="caution">
    <text evidence="6">The sequence shown here is derived from an EMBL/GenBank/DDBJ whole genome shotgun (WGS) entry which is preliminary data.</text>
</comment>
<dbReference type="GO" id="GO:0061665">
    <property type="term" value="F:SUMO ligase activity"/>
    <property type="evidence" value="ECO:0007669"/>
    <property type="project" value="TreeGrafter"/>
</dbReference>
<dbReference type="GO" id="GO:0000785">
    <property type="term" value="C:chromatin"/>
    <property type="evidence" value="ECO:0007669"/>
    <property type="project" value="TreeGrafter"/>
</dbReference>
<evidence type="ECO:0000256" key="1">
    <source>
        <dbReference type="ARBA" id="ARBA00022723"/>
    </source>
</evidence>
<gene>
    <name evidence="6" type="ORF">O3M35_001015</name>
</gene>
<dbReference type="Proteomes" id="UP001461498">
    <property type="component" value="Unassembled WGS sequence"/>
</dbReference>
<dbReference type="InterPro" id="IPR013083">
    <property type="entry name" value="Znf_RING/FYVE/PHD"/>
</dbReference>
<evidence type="ECO:0000259" key="5">
    <source>
        <dbReference type="PROSITE" id="PS51044"/>
    </source>
</evidence>
<keyword evidence="2 4" id="KW-0863">Zinc-finger</keyword>
<dbReference type="AlphaFoldDB" id="A0AAW1DPS4"/>
<dbReference type="InterPro" id="IPR004181">
    <property type="entry name" value="Znf_MIZ"/>
</dbReference>